<evidence type="ECO:0000313" key="2">
    <source>
        <dbReference type="EMBL" id="QCW81157.1"/>
    </source>
</evidence>
<dbReference type="Pfam" id="PF00535">
    <property type="entry name" value="Glycos_transf_2"/>
    <property type="match status" value="1"/>
</dbReference>
<protein>
    <submittedName>
        <fullName evidence="2">Glycosyltransferase family 2 protein</fullName>
    </submittedName>
</protein>
<evidence type="ECO:0000259" key="1">
    <source>
        <dbReference type="Pfam" id="PF00535"/>
    </source>
</evidence>
<dbReference type="Proteomes" id="UP000305881">
    <property type="component" value="Chromosome"/>
</dbReference>
<dbReference type="RefSeq" id="WP_017841109.1">
    <property type="nucleotide sequence ID" value="NZ_CP035467.1"/>
</dbReference>
<dbReference type="AlphaFoldDB" id="A0A4P9UJH9"/>
<dbReference type="Gene3D" id="3.90.550.10">
    <property type="entry name" value="Spore Coat Polysaccharide Biosynthesis Protein SpsA, Chain A"/>
    <property type="match status" value="1"/>
</dbReference>
<dbReference type="CDD" id="cd04179">
    <property type="entry name" value="DPM_DPG-synthase_like"/>
    <property type="match status" value="1"/>
</dbReference>
<sequence>MKACVIIPVYNHEDAVGTVVEQLKPYGLPCYLINDGSAPSCSSVLKRLAEREQDWVVLYERAENGGKGAAVIDGLRLAIADGFSHALQVDADGQHRLEDIDRLLKATERHPNRLILGKPRFDDTVPKGRLYGRQFTNLWIWINTLSFSIADGMCGFRCYPLVAVDPLLKSTRMGLRMDFDIEIAVRLYWQGVDVVNVETEVRYPLDGISHFDMLRDNLLISRKHAHLFFGMLVRLPRLLMRHWR</sequence>
<name>A0A4P9UJH9_METBY</name>
<dbReference type="InterPro" id="IPR029044">
    <property type="entry name" value="Nucleotide-diphossugar_trans"/>
</dbReference>
<dbReference type="EMBL" id="CP035467">
    <property type="protein sequence ID" value="QCW81157.1"/>
    <property type="molecule type" value="Genomic_DNA"/>
</dbReference>
<feature type="domain" description="Glycosyltransferase 2-like" evidence="1">
    <location>
        <begin position="4"/>
        <end position="135"/>
    </location>
</feature>
<organism evidence="2 3">
    <name type="scientific">Methylotuvimicrobium buryatense</name>
    <name type="common">Methylomicrobium buryatense</name>
    <dbReference type="NCBI Taxonomy" id="95641"/>
    <lineage>
        <taxon>Bacteria</taxon>
        <taxon>Pseudomonadati</taxon>
        <taxon>Pseudomonadota</taxon>
        <taxon>Gammaproteobacteria</taxon>
        <taxon>Methylococcales</taxon>
        <taxon>Methylococcaceae</taxon>
        <taxon>Methylotuvimicrobium</taxon>
    </lineage>
</organism>
<gene>
    <name evidence="2" type="ORF">EQU24_01990</name>
</gene>
<dbReference type="InterPro" id="IPR001173">
    <property type="entry name" value="Glyco_trans_2-like"/>
</dbReference>
<dbReference type="KEGG" id="mbur:EQU24_01990"/>
<accession>A0A4P9UJH9</accession>
<dbReference type="STRING" id="675511.GCA_000341735_02607"/>
<reference evidence="3" key="1">
    <citation type="journal article" date="2019" name="J. Bacteriol.">
        <title>A Mutagenic Screen Identifies a TonB-Dependent Receptor Required for the Lanthanide Metal Switch in the Type I Methanotroph 'Methylotuvimicrobium buryatense' 5GB1C.</title>
        <authorList>
            <person name="Groom J.D."/>
            <person name="Ford S.M."/>
            <person name="Pesesky M.W."/>
            <person name="Lidstrom M.E."/>
        </authorList>
    </citation>
    <scope>NUCLEOTIDE SEQUENCE [LARGE SCALE GENOMIC DNA]</scope>
    <source>
        <strain evidence="3">5GB1C</strain>
    </source>
</reference>
<dbReference type="PANTHER" id="PTHR10859">
    <property type="entry name" value="GLYCOSYL TRANSFERASE"/>
    <property type="match status" value="1"/>
</dbReference>
<dbReference type="GO" id="GO:0016740">
    <property type="term" value="F:transferase activity"/>
    <property type="evidence" value="ECO:0007669"/>
    <property type="project" value="UniProtKB-KW"/>
</dbReference>
<dbReference type="GO" id="GO:0006487">
    <property type="term" value="P:protein N-linked glycosylation"/>
    <property type="evidence" value="ECO:0007669"/>
    <property type="project" value="TreeGrafter"/>
</dbReference>
<proteinExistence type="predicted"/>
<dbReference type="PANTHER" id="PTHR10859:SF91">
    <property type="entry name" value="DOLICHYL-PHOSPHATE BETA-GLUCOSYLTRANSFERASE"/>
    <property type="match status" value="1"/>
</dbReference>
<keyword evidence="3" id="KW-1185">Reference proteome</keyword>
<dbReference type="OrthoDB" id="9804335at2"/>
<dbReference type="SUPFAM" id="SSF53448">
    <property type="entry name" value="Nucleotide-diphospho-sugar transferases"/>
    <property type="match status" value="1"/>
</dbReference>
<evidence type="ECO:0000313" key="3">
    <source>
        <dbReference type="Proteomes" id="UP000305881"/>
    </source>
</evidence>